<comment type="caution">
    <text evidence="4">The sequence shown here is derived from an EMBL/GenBank/DDBJ whole genome shotgun (WGS) entry which is preliminary data.</text>
</comment>
<evidence type="ECO:0000256" key="2">
    <source>
        <dbReference type="ARBA" id="ARBA00022679"/>
    </source>
</evidence>
<reference evidence="4 5" key="1">
    <citation type="journal article" date="2017" name="PLoS Biol.">
        <title>The sea cucumber genome provides insights into morphological evolution and visceral regeneration.</title>
        <authorList>
            <person name="Zhang X."/>
            <person name="Sun L."/>
            <person name="Yuan J."/>
            <person name="Sun Y."/>
            <person name="Gao Y."/>
            <person name="Zhang L."/>
            <person name="Li S."/>
            <person name="Dai H."/>
            <person name="Hamel J.F."/>
            <person name="Liu C."/>
            <person name="Yu Y."/>
            <person name="Liu S."/>
            <person name="Lin W."/>
            <person name="Guo K."/>
            <person name="Jin S."/>
            <person name="Xu P."/>
            <person name="Storey K.B."/>
            <person name="Huan P."/>
            <person name="Zhang T."/>
            <person name="Zhou Y."/>
            <person name="Zhang J."/>
            <person name="Lin C."/>
            <person name="Li X."/>
            <person name="Xing L."/>
            <person name="Huo D."/>
            <person name="Sun M."/>
            <person name="Wang L."/>
            <person name="Mercier A."/>
            <person name="Li F."/>
            <person name="Yang H."/>
            <person name="Xiang J."/>
        </authorList>
    </citation>
    <scope>NUCLEOTIDE SEQUENCE [LARGE SCALE GENOMIC DNA]</scope>
    <source>
        <strain evidence="4">Shaxun</strain>
        <tissue evidence="4">Muscle</tissue>
    </source>
</reference>
<dbReference type="InterPro" id="IPR027417">
    <property type="entry name" value="P-loop_NTPase"/>
</dbReference>
<comment type="similarity">
    <text evidence="1">Belongs to the sulfotransferase 1 family.</text>
</comment>
<accession>A0A2G8JR23</accession>
<protein>
    <submittedName>
        <fullName evidence="4">Putative sulfotransferase 1C2</fullName>
    </submittedName>
</protein>
<dbReference type="Pfam" id="PF00685">
    <property type="entry name" value="Sulfotransfer_1"/>
    <property type="match status" value="1"/>
</dbReference>
<evidence type="ECO:0000256" key="1">
    <source>
        <dbReference type="ARBA" id="ARBA00005771"/>
    </source>
</evidence>
<feature type="non-terminal residue" evidence="4">
    <location>
        <position position="1"/>
    </location>
</feature>
<dbReference type="OrthoDB" id="205623at2759"/>
<organism evidence="4 5">
    <name type="scientific">Stichopus japonicus</name>
    <name type="common">Sea cucumber</name>
    <dbReference type="NCBI Taxonomy" id="307972"/>
    <lineage>
        <taxon>Eukaryota</taxon>
        <taxon>Metazoa</taxon>
        <taxon>Echinodermata</taxon>
        <taxon>Eleutherozoa</taxon>
        <taxon>Echinozoa</taxon>
        <taxon>Holothuroidea</taxon>
        <taxon>Aspidochirotacea</taxon>
        <taxon>Aspidochirotida</taxon>
        <taxon>Stichopodidae</taxon>
        <taxon>Apostichopus</taxon>
    </lineage>
</organism>
<dbReference type="Gene3D" id="3.40.50.300">
    <property type="entry name" value="P-loop containing nucleotide triphosphate hydrolases"/>
    <property type="match status" value="1"/>
</dbReference>
<proteinExistence type="inferred from homology"/>
<gene>
    <name evidence="4" type="ORF">BSL78_24946</name>
</gene>
<evidence type="ECO:0000313" key="4">
    <source>
        <dbReference type="EMBL" id="PIK38222.1"/>
    </source>
</evidence>
<evidence type="ECO:0000259" key="3">
    <source>
        <dbReference type="Pfam" id="PF00685"/>
    </source>
</evidence>
<keyword evidence="2 4" id="KW-0808">Transferase</keyword>
<dbReference type="AlphaFoldDB" id="A0A2G8JR23"/>
<dbReference type="GO" id="GO:0008146">
    <property type="term" value="F:sulfotransferase activity"/>
    <property type="evidence" value="ECO:0007669"/>
    <property type="project" value="InterPro"/>
</dbReference>
<dbReference type="PANTHER" id="PTHR11783">
    <property type="entry name" value="SULFOTRANSFERASE SULT"/>
    <property type="match status" value="1"/>
</dbReference>
<dbReference type="SUPFAM" id="SSF52540">
    <property type="entry name" value="P-loop containing nucleoside triphosphate hydrolases"/>
    <property type="match status" value="1"/>
</dbReference>
<feature type="domain" description="Sulfotransferase" evidence="3">
    <location>
        <begin position="1"/>
        <end position="167"/>
    </location>
</feature>
<dbReference type="InterPro" id="IPR000863">
    <property type="entry name" value="Sulfotransferase_dom"/>
</dbReference>
<evidence type="ECO:0000313" key="5">
    <source>
        <dbReference type="Proteomes" id="UP000230750"/>
    </source>
</evidence>
<dbReference type="EMBL" id="MRZV01001386">
    <property type="protein sequence ID" value="PIK38222.1"/>
    <property type="molecule type" value="Genomic_DNA"/>
</dbReference>
<name>A0A2G8JR23_STIJA</name>
<keyword evidence="5" id="KW-1185">Reference proteome</keyword>
<dbReference type="Proteomes" id="UP000230750">
    <property type="component" value="Unassembled WGS sequence"/>
</dbReference>
<sequence length="173" mass="19965">VVYVTRNPKDACNSMFRFANANPMNKEPIPWEDIYQNFMSKRAVFGNWFDHILGYWEHRNDENVCFVTFEEMKKDIRAVIRRLEKFFGVTVTDDGLERIVEHCSLEGMKKTYAKIEAASPDGVHYTRANGQIPFLQKGVSGGWKALFTDEQRDAVDKMVKERLAGTGLDAIYN</sequence>
<dbReference type="STRING" id="307972.A0A2G8JR23"/>